<protein>
    <recommendedName>
        <fullName evidence="2">Cyclin N-terminal domain-containing protein</fullName>
    </recommendedName>
</protein>
<dbReference type="GO" id="GO:0016538">
    <property type="term" value="F:cyclin-dependent protein serine/threonine kinase regulator activity"/>
    <property type="evidence" value="ECO:0007669"/>
    <property type="project" value="TreeGrafter"/>
</dbReference>
<reference evidence="3" key="1">
    <citation type="submission" date="2021-01" db="EMBL/GenBank/DDBJ databases">
        <title>Metabolic potential, ecology and presence of endohyphal bacteria is reflected in genomic diversity of Mucoromycotina.</title>
        <authorList>
            <person name="Muszewska A."/>
            <person name="Okrasinska A."/>
            <person name="Steczkiewicz K."/>
            <person name="Drgas O."/>
            <person name="Orlowska M."/>
            <person name="Perlinska-Lenart U."/>
            <person name="Aleksandrzak-Piekarczyk T."/>
            <person name="Szatraj K."/>
            <person name="Zielenkiewicz U."/>
            <person name="Pilsyk S."/>
            <person name="Malc E."/>
            <person name="Mieczkowski P."/>
            <person name="Kruszewska J.S."/>
            <person name="Biernat P."/>
            <person name="Pawlowska J."/>
        </authorList>
    </citation>
    <scope>NUCLEOTIDE SEQUENCE</scope>
    <source>
        <strain evidence="3">WA0000018081</strain>
    </source>
</reference>
<dbReference type="InterPro" id="IPR013922">
    <property type="entry name" value="Cyclin_PHO80-like"/>
</dbReference>
<dbReference type="GO" id="GO:0019901">
    <property type="term" value="F:protein kinase binding"/>
    <property type="evidence" value="ECO:0007669"/>
    <property type="project" value="InterPro"/>
</dbReference>
<dbReference type="Pfam" id="PF00134">
    <property type="entry name" value="Cyclin_N"/>
    <property type="match status" value="1"/>
</dbReference>
<dbReference type="Proteomes" id="UP000613177">
    <property type="component" value="Unassembled WGS sequence"/>
</dbReference>
<dbReference type="EMBL" id="JAEPRE010000144">
    <property type="protein sequence ID" value="KAG2231575.1"/>
    <property type="molecule type" value="Genomic_DNA"/>
</dbReference>
<sequence>MDTVPANNRIIFDKISKSTVTSYLLGNYVTKEYESIISCPPVKHCDQFDNYSNNKRSRSNSNDYIYTRYKSTRTQINTTSGLPSPPLSSPESKLGKYNQAPAEVRPPTPPLINRAIPLRSYIESVVQKSRIDTGTLLTSLSYARRLRSKLSNTSKGMECTHHRIFIATLIIASKYIHDSALKNKYWVGYAQMFSPSEINLMEKQLLQLLEYNLEIKSNDYNTIVDDIVQLSFLHDYSSKQDVSTYSFQNNTTNDTLLNRLKSTSSILSSL</sequence>
<dbReference type="GO" id="GO:0000307">
    <property type="term" value="C:cyclin-dependent protein kinase holoenzyme complex"/>
    <property type="evidence" value="ECO:0007669"/>
    <property type="project" value="TreeGrafter"/>
</dbReference>
<feature type="domain" description="Cyclin N-terminal" evidence="2">
    <location>
        <begin position="118"/>
        <end position="213"/>
    </location>
</feature>
<proteinExistence type="predicted"/>
<evidence type="ECO:0000259" key="2">
    <source>
        <dbReference type="Pfam" id="PF00134"/>
    </source>
</evidence>
<dbReference type="Gene3D" id="1.10.472.10">
    <property type="entry name" value="Cyclin-like"/>
    <property type="match status" value="1"/>
</dbReference>
<comment type="caution">
    <text evidence="3">The sequence shown here is derived from an EMBL/GenBank/DDBJ whole genome shotgun (WGS) entry which is preliminary data.</text>
</comment>
<evidence type="ECO:0000256" key="1">
    <source>
        <dbReference type="SAM" id="MobiDB-lite"/>
    </source>
</evidence>
<gene>
    <name evidence="3" type="ORF">INT48_003675</name>
</gene>
<keyword evidence="4" id="KW-1185">Reference proteome</keyword>
<name>A0A8H7VSM0_9FUNG</name>
<evidence type="ECO:0000313" key="3">
    <source>
        <dbReference type="EMBL" id="KAG2231575.1"/>
    </source>
</evidence>
<dbReference type="InterPro" id="IPR006671">
    <property type="entry name" value="Cyclin_N"/>
</dbReference>
<evidence type="ECO:0000313" key="4">
    <source>
        <dbReference type="Proteomes" id="UP000613177"/>
    </source>
</evidence>
<dbReference type="PANTHER" id="PTHR15615:SF10">
    <property type="entry name" value="PHO85 CYCLIN-2-RELATED"/>
    <property type="match status" value="1"/>
</dbReference>
<organism evidence="3 4">
    <name type="scientific">Thamnidium elegans</name>
    <dbReference type="NCBI Taxonomy" id="101142"/>
    <lineage>
        <taxon>Eukaryota</taxon>
        <taxon>Fungi</taxon>
        <taxon>Fungi incertae sedis</taxon>
        <taxon>Mucoromycota</taxon>
        <taxon>Mucoromycotina</taxon>
        <taxon>Mucoromycetes</taxon>
        <taxon>Mucorales</taxon>
        <taxon>Mucorineae</taxon>
        <taxon>Mucoraceae</taxon>
        <taxon>Thamnidium</taxon>
    </lineage>
</organism>
<dbReference type="InterPro" id="IPR036915">
    <property type="entry name" value="Cyclin-like_sf"/>
</dbReference>
<feature type="region of interest" description="Disordered" evidence="1">
    <location>
        <begin position="76"/>
        <end position="108"/>
    </location>
</feature>
<dbReference type="GO" id="GO:0005634">
    <property type="term" value="C:nucleus"/>
    <property type="evidence" value="ECO:0007669"/>
    <property type="project" value="TreeGrafter"/>
</dbReference>
<dbReference type="PANTHER" id="PTHR15615">
    <property type="match status" value="1"/>
</dbReference>
<dbReference type="CDD" id="cd20557">
    <property type="entry name" value="CYCLIN_ScPCL1-like"/>
    <property type="match status" value="1"/>
</dbReference>
<accession>A0A8H7VSM0</accession>
<dbReference type="SUPFAM" id="SSF47954">
    <property type="entry name" value="Cyclin-like"/>
    <property type="match status" value="1"/>
</dbReference>
<dbReference type="AlphaFoldDB" id="A0A8H7VSM0"/>